<feature type="region of interest" description="Disordered" evidence="1">
    <location>
        <begin position="744"/>
        <end position="777"/>
    </location>
</feature>
<keyword evidence="5" id="KW-1185">Reference proteome</keyword>
<dbReference type="EMBL" id="ML119713">
    <property type="protein sequence ID" value="RPA78291.1"/>
    <property type="molecule type" value="Genomic_DNA"/>
</dbReference>
<dbReference type="Proteomes" id="UP000275078">
    <property type="component" value="Unassembled WGS sequence"/>
</dbReference>
<proteinExistence type="predicted"/>
<feature type="domain" description="MIF4G-like type 2" evidence="3">
    <location>
        <begin position="526"/>
        <end position="817"/>
    </location>
</feature>
<dbReference type="InterPro" id="IPR015172">
    <property type="entry name" value="MIF4G-like_typ-1"/>
</dbReference>
<dbReference type="SUPFAM" id="SSF48371">
    <property type="entry name" value="ARM repeat"/>
    <property type="match status" value="3"/>
</dbReference>
<gene>
    <name evidence="4" type="ORF">BJ508DRAFT_416621</name>
</gene>
<dbReference type="Gene3D" id="1.25.40.180">
    <property type="match status" value="3"/>
</dbReference>
<evidence type="ECO:0000259" key="2">
    <source>
        <dbReference type="Pfam" id="PF09088"/>
    </source>
</evidence>
<name>A0A3N4I241_ASCIM</name>
<dbReference type="GO" id="GO:0006406">
    <property type="term" value="P:mRNA export from nucleus"/>
    <property type="evidence" value="ECO:0007669"/>
    <property type="project" value="InterPro"/>
</dbReference>
<dbReference type="AlphaFoldDB" id="A0A3N4I241"/>
<dbReference type="InterPro" id="IPR027159">
    <property type="entry name" value="CBP80"/>
</dbReference>
<dbReference type="PANTHER" id="PTHR12412:SF2">
    <property type="entry name" value="NUCLEAR CAP-BINDING PROTEIN SUBUNIT 1"/>
    <property type="match status" value="1"/>
</dbReference>
<reference evidence="4 5" key="1">
    <citation type="journal article" date="2018" name="Nat. Ecol. Evol.">
        <title>Pezizomycetes genomes reveal the molecular basis of ectomycorrhizal truffle lifestyle.</title>
        <authorList>
            <person name="Murat C."/>
            <person name="Payen T."/>
            <person name="Noel B."/>
            <person name="Kuo A."/>
            <person name="Morin E."/>
            <person name="Chen J."/>
            <person name="Kohler A."/>
            <person name="Krizsan K."/>
            <person name="Balestrini R."/>
            <person name="Da Silva C."/>
            <person name="Montanini B."/>
            <person name="Hainaut M."/>
            <person name="Levati E."/>
            <person name="Barry K.W."/>
            <person name="Belfiori B."/>
            <person name="Cichocki N."/>
            <person name="Clum A."/>
            <person name="Dockter R.B."/>
            <person name="Fauchery L."/>
            <person name="Guy J."/>
            <person name="Iotti M."/>
            <person name="Le Tacon F."/>
            <person name="Lindquist E.A."/>
            <person name="Lipzen A."/>
            <person name="Malagnac F."/>
            <person name="Mello A."/>
            <person name="Molinier V."/>
            <person name="Miyauchi S."/>
            <person name="Poulain J."/>
            <person name="Riccioni C."/>
            <person name="Rubini A."/>
            <person name="Sitrit Y."/>
            <person name="Splivallo R."/>
            <person name="Traeger S."/>
            <person name="Wang M."/>
            <person name="Zifcakova L."/>
            <person name="Wipf D."/>
            <person name="Zambonelli A."/>
            <person name="Paolocci F."/>
            <person name="Nowrousian M."/>
            <person name="Ottonello S."/>
            <person name="Baldrian P."/>
            <person name="Spatafora J.W."/>
            <person name="Henrissat B."/>
            <person name="Nagy L.G."/>
            <person name="Aury J.M."/>
            <person name="Wincker P."/>
            <person name="Grigoriev I.V."/>
            <person name="Bonfante P."/>
            <person name="Martin F.M."/>
        </authorList>
    </citation>
    <scope>NUCLEOTIDE SEQUENCE [LARGE SCALE GENOMIC DNA]</scope>
    <source>
        <strain evidence="4 5">RN42</strain>
    </source>
</reference>
<dbReference type="GO" id="GO:0000339">
    <property type="term" value="F:RNA cap binding"/>
    <property type="evidence" value="ECO:0007669"/>
    <property type="project" value="InterPro"/>
</dbReference>
<dbReference type="Pfam" id="PF09090">
    <property type="entry name" value="MIF4G_like_2"/>
    <property type="match status" value="1"/>
</dbReference>
<sequence>MSDYYRGGGRPGGGGGYGRKRRYRDEDDFEPRYSRPRYEETLFSRIRKETLTLAETPLVKTEDAISTVAKNVTDNYEDEEVRRGFMDLVSQLVIEQPFKIPFVACVVMLINSTTPELATMILEEMAKEAAQDLEKGELTSFKLRLRFFGCLQGILEGEGVFPTLNNVVEKARILQENGELEISLELVKIALINLPYIMASPAIDQREKALEIIEKATPIVHKSHALKPLQKPFTNIDEYEIGTPVVQLLHQQLVAESESGWDLLFLPRPWEEFRDRIRESQKQKMPAMELPEDFSHVPADSIIPEHFFSVYFSQTVETIPPPNNIACCILRDAVTDTADTLNFNRLAVARFLIDIDCYFAADAFIKRATPYDRVQEKAKGSTWKSEDVAVDAIFAQLFRLPKPKHKMVYYHSVLTEICKLAPAAIAPSLGRAIRCLYNNLESLDVELINRFVDWFSHHLSNFGFTWKWAEWVQHLALPNIHPKKAFIIETLEKEIRLSFTGRIKSTLPDEYQSLLSPGKELDTPVFKYDLPTTPLAAEAQGILTLLKDRKPEEELDAALASLTEKATALGSEVIADPAAFARDVYVQSICHIGSKSLSHVLSCIERCKSHLLRLGAEAPLARREIIASVMSYWADHPGVGANVVDKLLNYSILTPASVVEWVLAEDSGRSLARSHAWEMVATTIGKVNNRVKQLVAAKPTGEAVDDIAPEVLEAFNQTLDNAKIEQKQLAELLLGGLRDLAANPPNVEVPEEEENPVTEQNGDQPMEDQVVGQNDAGDIIIPKKLTKEERLEEQKRWIKWWAENWKKTFTRKFKVEEGVLDGTEFDVTQ</sequence>
<evidence type="ECO:0008006" key="6">
    <source>
        <dbReference type="Google" id="ProtNLM"/>
    </source>
</evidence>
<dbReference type="Pfam" id="PF09088">
    <property type="entry name" value="MIF4G_like"/>
    <property type="match status" value="1"/>
</dbReference>
<dbReference type="GO" id="GO:0003729">
    <property type="term" value="F:mRNA binding"/>
    <property type="evidence" value="ECO:0007669"/>
    <property type="project" value="TreeGrafter"/>
</dbReference>
<evidence type="ECO:0000313" key="4">
    <source>
        <dbReference type="EMBL" id="RPA78291.1"/>
    </source>
</evidence>
<protein>
    <recommendedName>
        <fullName evidence="6">Cap binding protein</fullName>
    </recommendedName>
</protein>
<dbReference type="OrthoDB" id="10252707at2759"/>
<dbReference type="STRING" id="1160509.A0A3N4I241"/>
<evidence type="ECO:0000256" key="1">
    <source>
        <dbReference type="SAM" id="MobiDB-lite"/>
    </source>
</evidence>
<dbReference type="FunFam" id="1.25.40.180:FF:000035">
    <property type="entry name" value="snRNA cap binding complex subunit (Gcr3)"/>
    <property type="match status" value="1"/>
</dbReference>
<dbReference type="InterPro" id="IPR016024">
    <property type="entry name" value="ARM-type_fold"/>
</dbReference>
<dbReference type="PANTHER" id="PTHR12412">
    <property type="entry name" value="CAP BINDING PROTEIN"/>
    <property type="match status" value="1"/>
</dbReference>
<feature type="domain" description="MIF4G-like type 1" evidence="2">
    <location>
        <begin position="320"/>
        <end position="509"/>
    </location>
</feature>
<dbReference type="InterPro" id="IPR015174">
    <property type="entry name" value="MIF4G-like_typ-2"/>
</dbReference>
<dbReference type="GO" id="GO:0005846">
    <property type="term" value="C:nuclear cap binding complex"/>
    <property type="evidence" value="ECO:0007669"/>
    <property type="project" value="InterPro"/>
</dbReference>
<accession>A0A3N4I241</accession>
<dbReference type="GO" id="GO:0000184">
    <property type="term" value="P:nuclear-transcribed mRNA catabolic process, nonsense-mediated decay"/>
    <property type="evidence" value="ECO:0007669"/>
    <property type="project" value="TreeGrafter"/>
</dbReference>
<organism evidence="4 5">
    <name type="scientific">Ascobolus immersus RN42</name>
    <dbReference type="NCBI Taxonomy" id="1160509"/>
    <lineage>
        <taxon>Eukaryota</taxon>
        <taxon>Fungi</taxon>
        <taxon>Dikarya</taxon>
        <taxon>Ascomycota</taxon>
        <taxon>Pezizomycotina</taxon>
        <taxon>Pezizomycetes</taxon>
        <taxon>Pezizales</taxon>
        <taxon>Ascobolaceae</taxon>
        <taxon>Ascobolus</taxon>
    </lineage>
</organism>
<evidence type="ECO:0000259" key="3">
    <source>
        <dbReference type="Pfam" id="PF09090"/>
    </source>
</evidence>
<evidence type="ECO:0000313" key="5">
    <source>
        <dbReference type="Proteomes" id="UP000275078"/>
    </source>
</evidence>
<dbReference type="GO" id="GO:0005634">
    <property type="term" value="C:nucleus"/>
    <property type="evidence" value="ECO:0007669"/>
    <property type="project" value="TreeGrafter"/>
</dbReference>
<feature type="compositionally biased region" description="Gly residues" evidence="1">
    <location>
        <begin position="1"/>
        <end position="17"/>
    </location>
</feature>
<feature type="region of interest" description="Disordered" evidence="1">
    <location>
        <begin position="1"/>
        <end position="32"/>
    </location>
</feature>